<feature type="transmembrane region" description="Helical" evidence="6">
    <location>
        <begin position="142"/>
        <end position="159"/>
    </location>
</feature>
<dbReference type="Pfam" id="PF07690">
    <property type="entry name" value="MFS_1"/>
    <property type="match status" value="1"/>
</dbReference>
<dbReference type="PANTHER" id="PTHR23506">
    <property type="entry name" value="GH10249P"/>
    <property type="match status" value="1"/>
</dbReference>
<dbReference type="SUPFAM" id="SSF103473">
    <property type="entry name" value="MFS general substrate transporter"/>
    <property type="match status" value="1"/>
</dbReference>
<feature type="transmembrane region" description="Helical" evidence="6">
    <location>
        <begin position="12"/>
        <end position="33"/>
    </location>
</feature>
<dbReference type="GO" id="GO:0005886">
    <property type="term" value="C:plasma membrane"/>
    <property type="evidence" value="ECO:0007669"/>
    <property type="project" value="UniProtKB-SubCell"/>
</dbReference>
<evidence type="ECO:0000256" key="2">
    <source>
        <dbReference type="ARBA" id="ARBA00022448"/>
    </source>
</evidence>
<dbReference type="STRING" id="1009370.ALO_07278"/>
<keyword evidence="2" id="KW-0813">Transport</keyword>
<dbReference type="Proteomes" id="UP000003240">
    <property type="component" value="Unassembled WGS sequence"/>
</dbReference>
<protein>
    <submittedName>
        <fullName evidence="7">Major facilitator superfamily MFS_1</fullName>
    </submittedName>
</protein>
<comment type="caution">
    <text evidence="7">The sequence shown here is derived from an EMBL/GenBank/DDBJ whole genome shotgun (WGS) entry which is preliminary data.</text>
</comment>
<evidence type="ECO:0000256" key="4">
    <source>
        <dbReference type="ARBA" id="ARBA00022989"/>
    </source>
</evidence>
<feature type="transmembrane region" description="Helical" evidence="6">
    <location>
        <begin position="288"/>
        <end position="305"/>
    </location>
</feature>
<feature type="transmembrane region" description="Helical" evidence="6">
    <location>
        <begin position="244"/>
        <end position="267"/>
    </location>
</feature>
<dbReference type="Gene3D" id="1.20.1250.20">
    <property type="entry name" value="MFS general substrate transporter like domains"/>
    <property type="match status" value="1"/>
</dbReference>
<keyword evidence="3 6" id="KW-0812">Transmembrane</keyword>
<feature type="transmembrane region" description="Helical" evidence="6">
    <location>
        <begin position="311"/>
        <end position="334"/>
    </location>
</feature>
<dbReference type="InterPro" id="IPR036259">
    <property type="entry name" value="MFS_trans_sf"/>
</dbReference>
<feature type="transmembrane region" description="Helical" evidence="6">
    <location>
        <begin position="79"/>
        <end position="96"/>
    </location>
</feature>
<dbReference type="PANTHER" id="PTHR23506:SF23">
    <property type="entry name" value="GH10249P"/>
    <property type="match status" value="1"/>
</dbReference>
<dbReference type="OrthoDB" id="5338069at2"/>
<evidence type="ECO:0000256" key="5">
    <source>
        <dbReference type="ARBA" id="ARBA00023136"/>
    </source>
</evidence>
<keyword evidence="5 6" id="KW-0472">Membrane</keyword>
<feature type="transmembrane region" description="Helical" evidence="6">
    <location>
        <begin position="346"/>
        <end position="364"/>
    </location>
</feature>
<reference evidence="7 8" key="1">
    <citation type="journal article" date="2011" name="EMBO J.">
        <title>Structural diversity of bacterial flagellar motors.</title>
        <authorList>
            <person name="Chen S."/>
            <person name="Beeby M."/>
            <person name="Murphy G.E."/>
            <person name="Leadbetter J.R."/>
            <person name="Hendrixson D.R."/>
            <person name="Briegel A."/>
            <person name="Li Z."/>
            <person name="Shi J."/>
            <person name="Tocheva E.I."/>
            <person name="Muller A."/>
            <person name="Dobro M.J."/>
            <person name="Jensen G.J."/>
        </authorList>
    </citation>
    <scope>NUCLEOTIDE SEQUENCE [LARGE SCALE GENOMIC DNA]</scope>
    <source>
        <strain evidence="7 8">DSM 6540</strain>
    </source>
</reference>
<dbReference type="InterPro" id="IPR050930">
    <property type="entry name" value="MFS_Vesicular_Transporter"/>
</dbReference>
<accession>F7NHB0</accession>
<keyword evidence="8" id="KW-1185">Reference proteome</keyword>
<dbReference type="InterPro" id="IPR011701">
    <property type="entry name" value="MFS"/>
</dbReference>
<evidence type="ECO:0000313" key="8">
    <source>
        <dbReference type="Proteomes" id="UP000003240"/>
    </source>
</evidence>
<feature type="transmembrane region" description="Helical" evidence="6">
    <location>
        <begin position="376"/>
        <end position="394"/>
    </location>
</feature>
<dbReference type="RefSeq" id="WP_004094163.1">
    <property type="nucleotide sequence ID" value="NZ_AFGF01000053.1"/>
</dbReference>
<feature type="transmembrane region" description="Helical" evidence="6">
    <location>
        <begin position="165"/>
        <end position="188"/>
    </location>
</feature>
<dbReference type="eggNOG" id="COG2814">
    <property type="taxonomic scope" value="Bacteria"/>
</dbReference>
<proteinExistence type="predicted"/>
<sequence>MANQADANKKSVIVISLLTAACLLGDSMLYVVLPIHWQDVGLASLWEVGILLSVNRIVRLPLNPLVSWLYGRISSRSGLTFAAILAVCTTFSYAFVQGFVLWLILRCIWGLAWTFLRLGAYFTILEVTGENNRGHYMGMYNGLYRLGSLVGMLTGGFLADRYGVGVTAILFGFMTFLAIPFTFQLFACPSGHAPDTNKSLDVSALINANVLWTLLTGLFIAMVYQGTFTATLSYLIQVHNSSPILLFGTTIGAASLAGTLQALRWGWEPWLAPLSGKLSDGKYSRNTILTATLILAAVSFSLLPLPLPLEWWLLLILIILLTATVLTTIIDAIACDVAFCSPPKTFMSAYSFAIDIGAALGPLAGYTLNDLSGPYAVYWAIAGGLSIFAVRWLIWPISIYKK</sequence>
<gene>
    <name evidence="7" type="ORF">ALO_07278</name>
</gene>
<dbReference type="GO" id="GO:0022857">
    <property type="term" value="F:transmembrane transporter activity"/>
    <property type="evidence" value="ECO:0007669"/>
    <property type="project" value="InterPro"/>
</dbReference>
<name>F7NHB0_9FIRM</name>
<dbReference type="EMBL" id="AFGF01000053">
    <property type="protein sequence ID" value="EGO64593.1"/>
    <property type="molecule type" value="Genomic_DNA"/>
</dbReference>
<comment type="subcellular location">
    <subcellularLocation>
        <location evidence="1">Cell membrane</location>
        <topology evidence="1">Multi-pass membrane protein</topology>
    </subcellularLocation>
</comment>
<evidence type="ECO:0000313" key="7">
    <source>
        <dbReference type="EMBL" id="EGO64593.1"/>
    </source>
</evidence>
<evidence type="ECO:0000256" key="3">
    <source>
        <dbReference type="ARBA" id="ARBA00022692"/>
    </source>
</evidence>
<evidence type="ECO:0000256" key="6">
    <source>
        <dbReference type="SAM" id="Phobius"/>
    </source>
</evidence>
<dbReference type="AlphaFoldDB" id="F7NHB0"/>
<feature type="transmembrane region" description="Helical" evidence="6">
    <location>
        <begin position="200"/>
        <end position="224"/>
    </location>
</feature>
<organism evidence="7 8">
    <name type="scientific">Acetonema longum DSM 6540</name>
    <dbReference type="NCBI Taxonomy" id="1009370"/>
    <lineage>
        <taxon>Bacteria</taxon>
        <taxon>Bacillati</taxon>
        <taxon>Bacillota</taxon>
        <taxon>Negativicutes</taxon>
        <taxon>Acetonemataceae</taxon>
        <taxon>Acetonema</taxon>
    </lineage>
</organism>
<evidence type="ECO:0000256" key="1">
    <source>
        <dbReference type="ARBA" id="ARBA00004651"/>
    </source>
</evidence>
<feature type="transmembrane region" description="Helical" evidence="6">
    <location>
        <begin position="102"/>
        <end position="122"/>
    </location>
</feature>
<keyword evidence="4 6" id="KW-1133">Transmembrane helix</keyword>